<dbReference type="Pfam" id="PF00135">
    <property type="entry name" value="COesterase"/>
    <property type="match status" value="2"/>
</dbReference>
<dbReference type="Gene3D" id="3.40.50.1820">
    <property type="entry name" value="alpha/beta hydrolase"/>
    <property type="match status" value="2"/>
</dbReference>
<dbReference type="InterPro" id="IPR050309">
    <property type="entry name" value="Type-B_Carboxylest/Lipase"/>
</dbReference>
<dbReference type="InterPro" id="IPR029058">
    <property type="entry name" value="AB_hydrolase_fold"/>
</dbReference>
<feature type="signal peptide" evidence="1">
    <location>
        <begin position="1"/>
        <end position="23"/>
    </location>
</feature>
<dbReference type="PROSITE" id="PS00941">
    <property type="entry name" value="CARBOXYLESTERASE_B_2"/>
    <property type="match status" value="1"/>
</dbReference>
<feature type="domain" description="Carboxylesterase type B" evidence="2">
    <location>
        <begin position="29"/>
        <end position="151"/>
    </location>
</feature>
<proteinExistence type="predicted"/>
<dbReference type="STRING" id="2018661.A0A2A2LU33"/>
<dbReference type="OrthoDB" id="5842897at2759"/>
<evidence type="ECO:0000259" key="2">
    <source>
        <dbReference type="Pfam" id="PF00135"/>
    </source>
</evidence>
<feature type="chain" id="PRO_5012787774" description="Carboxylesterase type B domain-containing protein" evidence="1">
    <location>
        <begin position="24"/>
        <end position="665"/>
    </location>
</feature>
<name>A0A2A2LU33_9BILA</name>
<evidence type="ECO:0000313" key="4">
    <source>
        <dbReference type="Proteomes" id="UP000218231"/>
    </source>
</evidence>
<evidence type="ECO:0000256" key="1">
    <source>
        <dbReference type="SAM" id="SignalP"/>
    </source>
</evidence>
<protein>
    <recommendedName>
        <fullName evidence="2">Carboxylesterase type B domain-containing protein</fullName>
    </recommendedName>
</protein>
<dbReference type="InterPro" id="IPR019819">
    <property type="entry name" value="Carboxylesterase_B_CS"/>
</dbReference>
<evidence type="ECO:0000313" key="3">
    <source>
        <dbReference type="EMBL" id="PAV89648.1"/>
    </source>
</evidence>
<keyword evidence="4" id="KW-1185">Reference proteome</keyword>
<comment type="caution">
    <text evidence="3">The sequence shown here is derived from an EMBL/GenBank/DDBJ whole genome shotgun (WGS) entry which is preliminary data.</text>
</comment>
<keyword evidence="1" id="KW-0732">Signal</keyword>
<dbReference type="PANTHER" id="PTHR11559">
    <property type="entry name" value="CARBOXYLESTERASE"/>
    <property type="match status" value="1"/>
</dbReference>
<sequence>MPIFRTMYSAIVFFSYLFCLAAGQSTTVTVNYPQGQVQGFHVDYGTDQTKLYYGAADIFLGIPYVQPPVKSLRFAKPVSLTNLPEPSPYNATRYKLMCPQATQPDRTLMSEDCLYLNVFSPNVTSTTKYPVMLWIHGGSLKDGYASQYHYKICNTTQEQWNSKNFTALKNCLVEAEWSDFLPYDLSSFLEAEGWKMSQDNYFLPKVPRDLAASRPNIPIMLGSVLNEWAGFDQSFLAAGAFNFTDYDRQLFEQNFKLLGYFLGAQQNPILSIFENTYAPPDLADNDHLGWLKVDDMIGTCDGFTGFIGGDVDLWLANNNTQVYLYEYTHFSEVGAHSYRLPGWNPVVHAAEVYFIWLQESVWEPNVQKGTVTAADYKILDWFGTIWTSFAKYGKPTLDDSWTPIQKRRENIYLEIGTDNITMKQNYRQVDQVIWNAVIPSLLCGELPPDNSNNIKESESEYTKFLRNAGAHVLLQEMCTANKHAIAALDKIDGVETVAQEVEAATTKFTKGYKNVNAEIVNLHKRIRKLKENGTSKQAEHSNVKQQIAEIFEEQSINPSTVAELQNKTDLFKDALLSMYASYYAAETSKYDVDSLLSEIVKLSYDIDKREKDEALDYIRDGNLIRQIIDEAIPLLPSAEVELRDGLKNIRNKCYVAMGKKQKNTK</sequence>
<dbReference type="AlphaFoldDB" id="A0A2A2LU33"/>
<reference evidence="3 4" key="1">
    <citation type="journal article" date="2017" name="Curr. Biol.">
        <title>Genome architecture and evolution of a unichromosomal asexual nematode.</title>
        <authorList>
            <person name="Fradin H."/>
            <person name="Zegar C."/>
            <person name="Gutwein M."/>
            <person name="Lucas J."/>
            <person name="Kovtun M."/>
            <person name="Corcoran D."/>
            <person name="Baugh L.R."/>
            <person name="Kiontke K."/>
            <person name="Gunsalus K."/>
            <person name="Fitch D.H."/>
            <person name="Piano F."/>
        </authorList>
    </citation>
    <scope>NUCLEOTIDE SEQUENCE [LARGE SCALE GENOMIC DNA]</scope>
    <source>
        <strain evidence="3">PF1309</strain>
    </source>
</reference>
<dbReference type="EMBL" id="LIAE01006434">
    <property type="protein sequence ID" value="PAV89648.1"/>
    <property type="molecule type" value="Genomic_DNA"/>
</dbReference>
<feature type="domain" description="Carboxylesterase type B" evidence="2">
    <location>
        <begin position="160"/>
        <end position="434"/>
    </location>
</feature>
<gene>
    <name evidence="3" type="ORF">WR25_16685</name>
</gene>
<dbReference type="Proteomes" id="UP000218231">
    <property type="component" value="Unassembled WGS sequence"/>
</dbReference>
<organism evidence="3 4">
    <name type="scientific">Diploscapter pachys</name>
    <dbReference type="NCBI Taxonomy" id="2018661"/>
    <lineage>
        <taxon>Eukaryota</taxon>
        <taxon>Metazoa</taxon>
        <taxon>Ecdysozoa</taxon>
        <taxon>Nematoda</taxon>
        <taxon>Chromadorea</taxon>
        <taxon>Rhabditida</taxon>
        <taxon>Rhabditina</taxon>
        <taxon>Rhabditomorpha</taxon>
        <taxon>Rhabditoidea</taxon>
        <taxon>Rhabditidae</taxon>
        <taxon>Diploscapter</taxon>
    </lineage>
</organism>
<accession>A0A2A2LU33</accession>
<dbReference type="InterPro" id="IPR002018">
    <property type="entry name" value="CarbesteraseB"/>
</dbReference>
<dbReference type="SUPFAM" id="SSF53474">
    <property type="entry name" value="alpha/beta-Hydrolases"/>
    <property type="match status" value="1"/>
</dbReference>